<feature type="region of interest" description="Disordered" evidence="1">
    <location>
        <begin position="130"/>
        <end position="160"/>
    </location>
</feature>
<reference evidence="3" key="1">
    <citation type="submission" date="2017-07" db="EMBL/GenBank/DDBJ databases">
        <title>Taro Niue Genome Assembly and Annotation.</title>
        <authorList>
            <person name="Atibalentja N."/>
            <person name="Keating K."/>
            <person name="Fields C.J."/>
        </authorList>
    </citation>
    <scope>NUCLEOTIDE SEQUENCE</scope>
    <source>
        <strain evidence="3">Niue_2</strain>
        <tissue evidence="3">Leaf</tissue>
    </source>
</reference>
<accession>A0A843UW42</accession>
<proteinExistence type="predicted"/>
<evidence type="ECO:0000256" key="1">
    <source>
        <dbReference type="SAM" id="MobiDB-lite"/>
    </source>
</evidence>
<dbReference type="InterPro" id="IPR006671">
    <property type="entry name" value="Cyclin_N"/>
</dbReference>
<comment type="caution">
    <text evidence="3">The sequence shown here is derived from an EMBL/GenBank/DDBJ whole genome shotgun (WGS) entry which is preliminary data.</text>
</comment>
<evidence type="ECO:0000313" key="4">
    <source>
        <dbReference type="Proteomes" id="UP000652761"/>
    </source>
</evidence>
<feature type="non-terminal residue" evidence="3">
    <location>
        <position position="1"/>
    </location>
</feature>
<dbReference type="SUPFAM" id="SSF47954">
    <property type="entry name" value="Cyclin-like"/>
    <property type="match status" value="1"/>
</dbReference>
<gene>
    <name evidence="3" type="ORF">Taro_020387</name>
</gene>
<dbReference type="AlphaFoldDB" id="A0A843UW42"/>
<feature type="domain" description="Cyclin N-terminal" evidence="2">
    <location>
        <begin position="206"/>
        <end position="243"/>
    </location>
</feature>
<keyword evidence="4" id="KW-1185">Reference proteome</keyword>
<feature type="compositionally biased region" description="Polar residues" evidence="1">
    <location>
        <begin position="131"/>
        <end position="141"/>
    </location>
</feature>
<dbReference type="InterPro" id="IPR036915">
    <property type="entry name" value="Cyclin-like_sf"/>
</dbReference>
<dbReference type="Proteomes" id="UP000652761">
    <property type="component" value="Unassembled WGS sequence"/>
</dbReference>
<organism evidence="3 4">
    <name type="scientific">Colocasia esculenta</name>
    <name type="common">Wild taro</name>
    <name type="synonym">Arum esculentum</name>
    <dbReference type="NCBI Taxonomy" id="4460"/>
    <lineage>
        <taxon>Eukaryota</taxon>
        <taxon>Viridiplantae</taxon>
        <taxon>Streptophyta</taxon>
        <taxon>Embryophyta</taxon>
        <taxon>Tracheophyta</taxon>
        <taxon>Spermatophyta</taxon>
        <taxon>Magnoliopsida</taxon>
        <taxon>Liliopsida</taxon>
        <taxon>Araceae</taxon>
        <taxon>Aroideae</taxon>
        <taxon>Colocasieae</taxon>
        <taxon>Colocasia</taxon>
    </lineage>
</organism>
<name>A0A843UW42_COLES</name>
<dbReference type="OrthoDB" id="5590282at2759"/>
<protein>
    <recommendedName>
        <fullName evidence="2">Cyclin N-terminal domain-containing protein</fullName>
    </recommendedName>
</protein>
<evidence type="ECO:0000259" key="2">
    <source>
        <dbReference type="Pfam" id="PF00134"/>
    </source>
</evidence>
<evidence type="ECO:0000313" key="3">
    <source>
        <dbReference type="EMBL" id="MQL87835.1"/>
    </source>
</evidence>
<sequence>KQKMDVCGENSRGAVRATGIQGTLVMESRSSISYRRSDQKLVDPRNMSCNLLTLLHSYDFSGTHSDHPMEGSKFGTEAANNNRRALRDIRNFMGAPSYPRAVSKRGLQGENAVDAKNIPHRPMTRKFAATLKSQACSQEPSSKNERPNKVMPPVPNPPTGMDTSAAIDLEGCQPVNDLPLPMVEEMDVIRSQRRYLNRTARTLIYYIHLMQASSYICPNYMCNQFDINEKMRSILIDWLIEVLALNPPHLIFYTK</sequence>
<dbReference type="Pfam" id="PF00134">
    <property type="entry name" value="Cyclin_N"/>
    <property type="match status" value="1"/>
</dbReference>
<dbReference type="EMBL" id="NMUH01001009">
    <property type="protein sequence ID" value="MQL87835.1"/>
    <property type="molecule type" value="Genomic_DNA"/>
</dbReference>